<dbReference type="InterPro" id="IPR036689">
    <property type="entry name" value="ESAT-6-like_sf"/>
</dbReference>
<name>A0A318LQC0_9PSEU</name>
<dbReference type="RefSeq" id="WP_110336646.1">
    <property type="nucleotide sequence ID" value="NZ_JBHVKT010000001.1"/>
</dbReference>
<accession>A0A318LQC0</accession>
<reference evidence="1 2" key="1">
    <citation type="submission" date="2016-07" db="EMBL/GenBank/DDBJ databases">
        <title>Draft genome sequence of Prauserella sp. YIM 121212, isolated from alkaline soil.</title>
        <authorList>
            <person name="Ruckert C."/>
            <person name="Albersmeier A."/>
            <person name="Jiang C.-L."/>
            <person name="Jiang Y."/>
            <person name="Kalinowski J."/>
            <person name="Schneider O."/>
            <person name="Winkler A."/>
            <person name="Zotchev S.B."/>
        </authorList>
    </citation>
    <scope>NUCLEOTIDE SEQUENCE [LARGE SCALE GENOMIC DNA]</scope>
    <source>
        <strain evidence="1 2">YIM 121212</strain>
    </source>
</reference>
<dbReference type="Proteomes" id="UP000247892">
    <property type="component" value="Unassembled WGS sequence"/>
</dbReference>
<dbReference type="OrthoDB" id="3387628at2"/>
<proteinExistence type="predicted"/>
<gene>
    <name evidence="1" type="ORF">BA062_14665</name>
</gene>
<dbReference type="EMBL" id="MASU01000005">
    <property type="protein sequence ID" value="PXY36611.1"/>
    <property type="molecule type" value="Genomic_DNA"/>
</dbReference>
<protein>
    <recommendedName>
        <fullName evidence="3">ESAT-6-like protein</fullName>
    </recommendedName>
</protein>
<evidence type="ECO:0008006" key="3">
    <source>
        <dbReference type="Google" id="ProtNLM"/>
    </source>
</evidence>
<evidence type="ECO:0000313" key="1">
    <source>
        <dbReference type="EMBL" id="PXY36611.1"/>
    </source>
</evidence>
<organism evidence="1 2">
    <name type="scientific">Prauserella flavalba</name>
    <dbReference type="NCBI Taxonomy" id="1477506"/>
    <lineage>
        <taxon>Bacteria</taxon>
        <taxon>Bacillati</taxon>
        <taxon>Actinomycetota</taxon>
        <taxon>Actinomycetes</taxon>
        <taxon>Pseudonocardiales</taxon>
        <taxon>Pseudonocardiaceae</taxon>
        <taxon>Prauserella</taxon>
    </lineage>
</organism>
<dbReference type="Gene3D" id="1.10.287.1060">
    <property type="entry name" value="ESAT-6-like"/>
    <property type="match status" value="1"/>
</dbReference>
<dbReference type="AlphaFoldDB" id="A0A318LQC0"/>
<sequence>MAEQIRYEFGSIDETGALLINAAAQCKAAVAELGVKMRQTCGEDWQGGASEMYATAQTKCNTLLDEFAEKERQSGCATQQAGTDMLGIDNRCAGLFG</sequence>
<comment type="caution">
    <text evidence="1">The sequence shown here is derived from an EMBL/GenBank/DDBJ whole genome shotgun (WGS) entry which is preliminary data.</text>
</comment>
<dbReference type="SUPFAM" id="SSF140453">
    <property type="entry name" value="EsxAB dimer-like"/>
    <property type="match status" value="1"/>
</dbReference>
<keyword evidence="2" id="KW-1185">Reference proteome</keyword>
<evidence type="ECO:0000313" key="2">
    <source>
        <dbReference type="Proteomes" id="UP000247892"/>
    </source>
</evidence>